<dbReference type="InterPro" id="IPR041383">
    <property type="entry name" value="RuvC_III"/>
</dbReference>
<evidence type="ECO:0000256" key="6">
    <source>
        <dbReference type="ARBA" id="ARBA00022842"/>
    </source>
</evidence>
<evidence type="ECO:0000313" key="14">
    <source>
        <dbReference type="EMBL" id="PNP95274.1"/>
    </source>
</evidence>
<keyword evidence="3 12" id="KW-0479">Metal-binding</keyword>
<evidence type="ECO:0000313" key="15">
    <source>
        <dbReference type="Proteomes" id="UP000236634"/>
    </source>
</evidence>
<proteinExistence type="inferred from homology"/>
<name>A0A2K0XL61_9BACT</name>
<dbReference type="GO" id="GO:0051607">
    <property type="term" value="P:defense response to virus"/>
    <property type="evidence" value="ECO:0007669"/>
    <property type="project" value="UniProtKB-UniRule"/>
</dbReference>
<dbReference type="EMBL" id="NBAX01000004">
    <property type="protein sequence ID" value="PNP95274.1"/>
    <property type="molecule type" value="Genomic_DNA"/>
</dbReference>
<dbReference type="Proteomes" id="UP000236634">
    <property type="component" value="Unassembled WGS sequence"/>
</dbReference>
<feature type="binding site" evidence="12">
    <location>
        <position position="602"/>
    </location>
    <ligand>
        <name>Mg(2+)</name>
        <dbReference type="ChEBI" id="CHEBI:18420"/>
        <label>1</label>
    </ligand>
</feature>
<dbReference type="Pfam" id="PF13395">
    <property type="entry name" value="HNH_4"/>
    <property type="match status" value="1"/>
</dbReference>
<keyword evidence="10" id="KW-0464">Manganese</keyword>
<dbReference type="GO" id="GO:0004519">
    <property type="term" value="F:endonuclease activity"/>
    <property type="evidence" value="ECO:0007669"/>
    <property type="project" value="UniProtKB-UniRule"/>
</dbReference>
<evidence type="ECO:0000256" key="12">
    <source>
        <dbReference type="HAMAP-Rule" id="MF_01480"/>
    </source>
</evidence>
<dbReference type="RefSeq" id="WP_103003204.1">
    <property type="nucleotide sequence ID" value="NZ_NBAX01000004.1"/>
</dbReference>
<evidence type="ECO:0000256" key="1">
    <source>
        <dbReference type="ARBA" id="ARBA00001946"/>
    </source>
</evidence>
<comment type="domain">
    <text evidence="12">Has 2 endonuclease domains. The discontinuous RuvC-like domain cleaves the target DNA noncomplementary to crRNA while the HNH nuclease domain cleaves the target DNA complementary to crRNA.</text>
</comment>
<comment type="similarity">
    <text evidence="12">Belongs to the CRISPR-associated Cas9 family.</text>
</comment>
<dbReference type="InterPro" id="IPR040619">
    <property type="entry name" value="Cas9_alpha-helical_lobe"/>
</dbReference>
<feature type="binding site" evidence="12">
    <location>
        <position position="9"/>
    </location>
    <ligand>
        <name>Mg(2+)</name>
        <dbReference type="ChEBI" id="CHEBI:18420"/>
        <label>2</label>
    </ligand>
</feature>
<dbReference type="GO" id="GO:0046872">
    <property type="term" value="F:metal ion binding"/>
    <property type="evidence" value="ECO:0007669"/>
    <property type="project" value="UniProtKB-UniRule"/>
</dbReference>
<keyword evidence="9 12" id="KW-0238">DNA-binding</keyword>
<feature type="active site" description="Proton acceptor for HNH nuclease domain" evidence="12">
    <location>
        <position position="689"/>
    </location>
</feature>
<dbReference type="Pfam" id="PF18470">
    <property type="entry name" value="Cas9_a"/>
    <property type="match status" value="1"/>
</dbReference>
<feature type="binding site" evidence="12">
    <location>
        <position position="606"/>
    </location>
    <ligand>
        <name>Mg(2+)</name>
        <dbReference type="ChEBI" id="CHEBI:18420"/>
        <label>1</label>
    </ligand>
</feature>
<evidence type="ECO:0000256" key="7">
    <source>
        <dbReference type="ARBA" id="ARBA00022884"/>
    </source>
</evidence>
<dbReference type="Pfam" id="PF18541">
    <property type="entry name" value="RuvC_III"/>
    <property type="match status" value="1"/>
</dbReference>
<feature type="binding site" evidence="12">
    <location>
        <position position="861"/>
    </location>
    <ligand>
        <name>Mg(2+)</name>
        <dbReference type="ChEBI" id="CHEBI:18420"/>
        <label>2</label>
    </ligand>
</feature>
<protein>
    <recommendedName>
        <fullName evidence="12">CRISPR-associated endonuclease Cas9</fullName>
        <ecNumber evidence="12">3.1.-.-</ecNumber>
    </recommendedName>
</protein>
<evidence type="ECO:0000256" key="8">
    <source>
        <dbReference type="ARBA" id="ARBA00023118"/>
    </source>
</evidence>
<dbReference type="AlphaFoldDB" id="A0A2K0XL61"/>
<dbReference type="Gene3D" id="1.10.30.50">
    <property type="match status" value="1"/>
</dbReference>
<feature type="binding site" evidence="12">
    <location>
        <position position="9"/>
    </location>
    <ligand>
        <name>Mg(2+)</name>
        <dbReference type="ChEBI" id="CHEBI:18420"/>
        <label>1</label>
    </ligand>
</feature>
<evidence type="ECO:0000256" key="2">
    <source>
        <dbReference type="ARBA" id="ARBA00022722"/>
    </source>
</evidence>
<dbReference type="PROSITE" id="PS51749">
    <property type="entry name" value="HNH_CAS9"/>
    <property type="match status" value="1"/>
</dbReference>
<dbReference type="GO" id="GO:0003677">
    <property type="term" value="F:DNA binding"/>
    <property type="evidence" value="ECO:0007669"/>
    <property type="project" value="UniProtKB-UniRule"/>
</dbReference>
<dbReference type="InterPro" id="IPR003615">
    <property type="entry name" value="HNH_nuc"/>
</dbReference>
<evidence type="ECO:0000256" key="5">
    <source>
        <dbReference type="ARBA" id="ARBA00022801"/>
    </source>
</evidence>
<gene>
    <name evidence="12" type="primary">cas9</name>
    <name evidence="14" type="ORF">BFS16_06040</name>
</gene>
<evidence type="ECO:0000256" key="3">
    <source>
        <dbReference type="ARBA" id="ARBA00022723"/>
    </source>
</evidence>
<accession>A0A2K0XL61</accession>
<comment type="subunit">
    <text evidence="11 12">Monomer. Binds crRNA and tracrRNA.</text>
</comment>
<comment type="cofactor">
    <cofactor evidence="1 12">
        <name>Mg(2+)</name>
        <dbReference type="ChEBI" id="CHEBI:18420"/>
    </cofactor>
</comment>
<dbReference type="GO" id="GO:0003723">
    <property type="term" value="F:RNA binding"/>
    <property type="evidence" value="ECO:0007669"/>
    <property type="project" value="UniProtKB-UniRule"/>
</dbReference>
<dbReference type="HAMAP" id="MF_01480">
    <property type="entry name" value="Cas9"/>
    <property type="match status" value="1"/>
</dbReference>
<feature type="domain" description="HNH Cas9-type" evidence="13">
    <location>
        <begin position="612"/>
        <end position="771"/>
    </location>
</feature>
<keyword evidence="5 12" id="KW-0378">Hydrolase</keyword>
<comment type="function">
    <text evidence="12">CRISPR (clustered regularly interspaced short palindromic repeat) is an adaptive immune system that provides protection against mobile genetic elements (viruses, transposable elements and conjugative plasmids). CRISPR clusters contain spacers, sequences complementary to antecedent mobile elements, and target invading nucleic acids. CRISPR clusters are transcribed and processed into CRISPR RNA (crRNA). In type II CRISPR systems correct processing of pre-crRNA requires a trans-encoded small RNA (tracrRNA), endogenous ribonuclease 3 (rnc) and this protein. The tracrRNA serves as a guide for ribonuclease 3-aided processing of pre-crRNA. Subsequently Cas9/crRNA/tracrRNA endonucleolytically cleaves linear or circular dsDNA target complementary to the spacer; Cas9 is inactive in the absence of the 2 guide RNAs (gRNA). Cas9 recognizes the protospacer adjacent motif (PAM) in the CRISPR repeat sequences to help distinguish self versus nonself, as targets within the bacterial CRISPR locus do not have PAMs. PAM recognition is also required for catalytic activity.</text>
</comment>
<dbReference type="InterPro" id="IPR036397">
    <property type="entry name" value="RNaseH_sf"/>
</dbReference>
<dbReference type="Gene3D" id="3.30.420.10">
    <property type="entry name" value="Ribonuclease H-like superfamily/Ribonuclease H"/>
    <property type="match status" value="2"/>
</dbReference>
<dbReference type="NCBIfam" id="TIGR01865">
    <property type="entry name" value="cas_Csn1"/>
    <property type="match status" value="1"/>
</dbReference>
<dbReference type="GO" id="GO:0043571">
    <property type="term" value="P:maintenance of CRISPR repeat elements"/>
    <property type="evidence" value="ECO:0007669"/>
    <property type="project" value="UniProtKB-UniRule"/>
</dbReference>
<keyword evidence="2 12" id="KW-0540">Nuclease</keyword>
<organism evidence="14 15">
    <name type="scientific">Hoylesella timonensis</name>
    <dbReference type="NCBI Taxonomy" id="386414"/>
    <lineage>
        <taxon>Bacteria</taxon>
        <taxon>Pseudomonadati</taxon>
        <taxon>Bacteroidota</taxon>
        <taxon>Bacteroidia</taxon>
        <taxon>Bacteroidales</taxon>
        <taxon>Prevotellaceae</taxon>
        <taxon>Hoylesella</taxon>
    </lineage>
</organism>
<keyword evidence="4 12" id="KW-0255">Endonuclease</keyword>
<evidence type="ECO:0000256" key="10">
    <source>
        <dbReference type="ARBA" id="ARBA00023211"/>
    </source>
</evidence>
<dbReference type="InterPro" id="IPR028629">
    <property type="entry name" value="Cas9"/>
</dbReference>
<keyword evidence="7 12" id="KW-0694">RNA-binding</keyword>
<comment type="caution">
    <text evidence="14">The sequence shown here is derived from an EMBL/GenBank/DDBJ whole genome shotgun (WGS) entry which is preliminary data.</text>
</comment>
<feature type="active site" description="For RuvC-like nuclease domain" evidence="12">
    <location>
        <position position="9"/>
    </location>
</feature>
<dbReference type="GO" id="GO:0016787">
    <property type="term" value="F:hydrolase activity"/>
    <property type="evidence" value="ECO:0007669"/>
    <property type="project" value="UniProtKB-KW"/>
</dbReference>
<feature type="binding site" evidence="12">
    <location>
        <position position="606"/>
    </location>
    <ligand>
        <name>Mg(2+)</name>
        <dbReference type="ChEBI" id="CHEBI:18420"/>
        <label>2</label>
    </ligand>
</feature>
<sequence>MNKRILGLDTGTNSLGWAVVDWDEHAQNYELIKYGDVIFQEGVKIEKGIESSKAAERSGYKAIRKQYFRRRLRKIQVLKVLVKYHLCPYLSDDDLRQWHLQKQYPKSDELMLWQRTSDEEGKNPYYDRHRCLHEKLDLTVEADRYTLGRALYHLTQRRGFLSSRLDTSADNKENGVVKSGISQLSTEMEEAGCEYLGDYFYKLYDEQGNKVRIRQRYTDRNKHYQHEFDAICEKQELSSELIEDLQRAIFFQLPLKSQRHGVGRCTFERGKPRCADSHPDYEEFRMLCFVNNIQVKGPHDLELRPLTYEEREKIEPLFFRKSKPNFDFEDIAKALAGKKNYAWIHDKEERAYKFNYRMTQGVPGCPTIAQLKSIFGDDWKTGIAETYTLIQKKNGSKSLQEMVDDVWNVLYSFSSVEKLKEFAHHKLQLDEESAEKFAKIKLSHSFAALSLKAIRKFLPFLRKGMYYTHASFFANIPTIVGKEIWNNEQNRKYIMENVGELVFNYQPKHREVQGTIEMLIKDFLANNFELPAGATDKLYHPSMIETYPNAQRNEFGILQLGSPRTNAIRNPMAMRSLHILRRVVNQLLKESIIDENTEVHVEYARELNDANKRRAIADWQKEQDKQHKKYGDEIRKLYKEETGKEIEPTQTDVLKFQLWEEQNRHCLYTGEQIGITDFIGSNPKFDIEHTIPQSVGGDSTQMNLTLCDNRFNREIKKAKLPTELANHEEILARIEPWKNKYEQLVKERDKQRTFAGMDKAVKDIRIQKRHKLQMEIDYWRGKYERFTMTEVPEGFSRRQGTGIGLVSRYAGLYLKSLFHQADSRNKSNVYVVKGVATAEFRKMWGLQSEYEKKCRDNHSHHCMDAITIACIGKREYDLTAEYYRMEETFKQGRGSKPKFSKPWATFTEDVLNIYKNLLVVHDTPNNMPKHTKKYVQTSKGKVLAQGDTARGSLHLDTYYGAIERDGEIRYVVRRPLSSFTKPEELENIVDETVKRTIKEAIADKKFKQAIAEPIYMNEDKGILIKKVRCFAKSVKQPINIRQHRDLSKKEYKQQYHVVNENNYMLAIYEGLVKNKVVREFEIVSYIEAAKYYKRSQDRNIFSSIVPTHSAKYGLPLKTKLLMGQLVLMFEENPDEIQVDNTKDLVKRLYKVVGIEKDGRIKFKYHQEARKEGLTIFSTPYKNNDDYAPIFRQSINNINILVDGIDFTIDILGKVTLKE</sequence>
<dbReference type="InterPro" id="IPR033114">
    <property type="entry name" value="HNH_CAS9"/>
</dbReference>
<keyword evidence="6 12" id="KW-0460">Magnesium</keyword>
<evidence type="ECO:0000256" key="11">
    <source>
        <dbReference type="ARBA" id="ARBA00046380"/>
    </source>
</evidence>
<evidence type="ECO:0000256" key="4">
    <source>
        <dbReference type="ARBA" id="ARBA00022759"/>
    </source>
</evidence>
<dbReference type="EC" id="3.1.-.-" evidence="12"/>
<evidence type="ECO:0000256" key="9">
    <source>
        <dbReference type="ARBA" id="ARBA00023125"/>
    </source>
</evidence>
<reference evidence="14 15" key="1">
    <citation type="submission" date="2017-03" db="EMBL/GenBank/DDBJ databases">
        <authorList>
            <person name="Afonso C.L."/>
            <person name="Miller P.J."/>
            <person name="Scott M.A."/>
            <person name="Spackman E."/>
            <person name="Goraichik I."/>
            <person name="Dimitrov K.M."/>
            <person name="Suarez D.L."/>
            <person name="Swayne D.E."/>
        </authorList>
    </citation>
    <scope>NUCLEOTIDE SEQUENCE [LARGE SCALE GENOMIC DNA]</scope>
    <source>
        <strain evidence="14 15">DNF00076</strain>
    </source>
</reference>
<keyword evidence="8 12" id="KW-0051">Antiviral defense</keyword>
<evidence type="ECO:0000259" key="13">
    <source>
        <dbReference type="PROSITE" id="PS51749"/>
    </source>
</evidence>